<keyword evidence="3" id="KW-0647">Proteasome</keyword>
<proteinExistence type="predicted"/>
<dbReference type="GO" id="GO:0051603">
    <property type="term" value="P:proteolysis involved in protein catabolic process"/>
    <property type="evidence" value="ECO:0007669"/>
    <property type="project" value="InterPro"/>
</dbReference>
<sequence>MLEEPGPELLSEEVTTGTTIIAVEFDDGVVLGSDSRVSAGKAVVNRVMNKLSPLHDKIYCALSGSAADAQTIAEIVNYQLDVHSVEIGEDPLVRSAANLVKNISYKYKEELMAHLIVAALSLAMNRDGSSGGVAYIVTIDEHNAEEKVILGNDLPTFFDQ</sequence>
<dbReference type="HOGENOM" id="CLU_035750_5_2_1"/>
<keyword evidence="2" id="KW-0963">Cytoplasm</keyword>
<keyword evidence="4" id="KW-0865">Zymogen</keyword>
<dbReference type="InterPro" id="IPR029055">
    <property type="entry name" value="Ntn_hydrolases_N"/>
</dbReference>
<gene>
    <name evidence="5" type="primary">psmb9a</name>
</gene>
<dbReference type="PANTHER" id="PTHR32194">
    <property type="entry name" value="METALLOPROTEASE TLDD"/>
    <property type="match status" value="1"/>
</dbReference>
<dbReference type="PANTHER" id="PTHR32194:SF12">
    <property type="entry name" value="PROTEASOME SUBUNIT BETA"/>
    <property type="match status" value="1"/>
</dbReference>
<evidence type="ECO:0000256" key="2">
    <source>
        <dbReference type="ARBA" id="ARBA00022490"/>
    </source>
</evidence>
<dbReference type="STRING" id="31033.ENSTRUP00000083940"/>
<dbReference type="GO" id="GO:0005737">
    <property type="term" value="C:cytoplasm"/>
    <property type="evidence" value="ECO:0007669"/>
    <property type="project" value="TreeGrafter"/>
</dbReference>
<reference evidence="5 6" key="1">
    <citation type="journal article" date="2011" name="Genome Biol. Evol.">
        <title>Integration of the genetic map and genome assembly of fugu facilitates insights into distinct features of genome evolution in teleosts and mammals.</title>
        <authorList>
            <person name="Kai W."/>
            <person name="Kikuchi K."/>
            <person name="Tohari S."/>
            <person name="Chew A.K."/>
            <person name="Tay A."/>
            <person name="Fujiwara A."/>
            <person name="Hosoya S."/>
            <person name="Suetake H."/>
            <person name="Naruse K."/>
            <person name="Brenner S."/>
            <person name="Suzuki Y."/>
            <person name="Venkatesh B."/>
        </authorList>
    </citation>
    <scope>NUCLEOTIDE SEQUENCE [LARGE SCALE GENOMIC DNA]</scope>
</reference>
<name>H2S8X7_TAKRU</name>
<evidence type="ECO:0000256" key="1">
    <source>
        <dbReference type="ARBA" id="ARBA00004123"/>
    </source>
</evidence>
<dbReference type="GeneTree" id="ENSGT00940000159897"/>
<dbReference type="GO" id="GO:0005839">
    <property type="term" value="C:proteasome core complex"/>
    <property type="evidence" value="ECO:0007669"/>
    <property type="project" value="InterPro"/>
</dbReference>
<organism evidence="5 6">
    <name type="scientific">Takifugu rubripes</name>
    <name type="common">Japanese pufferfish</name>
    <name type="synonym">Fugu rubripes</name>
    <dbReference type="NCBI Taxonomy" id="31033"/>
    <lineage>
        <taxon>Eukaryota</taxon>
        <taxon>Metazoa</taxon>
        <taxon>Chordata</taxon>
        <taxon>Craniata</taxon>
        <taxon>Vertebrata</taxon>
        <taxon>Euteleostomi</taxon>
        <taxon>Actinopterygii</taxon>
        <taxon>Neopterygii</taxon>
        <taxon>Teleostei</taxon>
        <taxon>Neoteleostei</taxon>
        <taxon>Acanthomorphata</taxon>
        <taxon>Eupercaria</taxon>
        <taxon>Tetraodontiformes</taxon>
        <taxon>Tetradontoidea</taxon>
        <taxon>Tetraodontidae</taxon>
        <taxon>Takifugu</taxon>
    </lineage>
</organism>
<dbReference type="Pfam" id="PF00227">
    <property type="entry name" value="Proteasome"/>
    <property type="match status" value="1"/>
</dbReference>
<reference evidence="5" key="3">
    <citation type="submission" date="2025-09" db="UniProtKB">
        <authorList>
            <consortium name="Ensembl"/>
        </authorList>
    </citation>
    <scope>IDENTIFICATION</scope>
</reference>
<dbReference type="SUPFAM" id="SSF56235">
    <property type="entry name" value="N-terminal nucleophile aminohydrolases (Ntn hydrolases)"/>
    <property type="match status" value="1"/>
</dbReference>
<protein>
    <submittedName>
        <fullName evidence="5">Proteasome 20S subunit beta 9a</fullName>
    </submittedName>
</protein>
<evidence type="ECO:0000256" key="4">
    <source>
        <dbReference type="ARBA" id="ARBA00023145"/>
    </source>
</evidence>
<reference evidence="5" key="2">
    <citation type="submission" date="2025-08" db="UniProtKB">
        <authorList>
            <consortium name="Ensembl"/>
        </authorList>
    </citation>
    <scope>IDENTIFICATION</scope>
</reference>
<dbReference type="AlphaFoldDB" id="H2S8X7"/>
<dbReference type="InterPro" id="IPR016050">
    <property type="entry name" value="Proteasome_bsu_CS"/>
</dbReference>
<dbReference type="Proteomes" id="UP000005226">
    <property type="component" value="Chromosome 12"/>
</dbReference>
<dbReference type="InterPro" id="IPR001353">
    <property type="entry name" value="Proteasome_sua/b"/>
</dbReference>
<evidence type="ECO:0000313" key="6">
    <source>
        <dbReference type="Proteomes" id="UP000005226"/>
    </source>
</evidence>
<dbReference type="GO" id="GO:0005634">
    <property type="term" value="C:nucleus"/>
    <property type="evidence" value="ECO:0007669"/>
    <property type="project" value="UniProtKB-SubCell"/>
</dbReference>
<dbReference type="Gene3D" id="3.60.20.10">
    <property type="entry name" value="Glutamine Phosphoribosylpyrophosphate, subunit 1, domain 1"/>
    <property type="match status" value="1"/>
</dbReference>
<keyword evidence="6" id="KW-1185">Reference proteome</keyword>
<dbReference type="PROSITE" id="PS00854">
    <property type="entry name" value="PROTEASOME_BETA_1"/>
    <property type="match status" value="1"/>
</dbReference>
<evidence type="ECO:0000256" key="3">
    <source>
        <dbReference type="ARBA" id="ARBA00022942"/>
    </source>
</evidence>
<dbReference type="MEROPS" id="T01.013"/>
<comment type="subcellular location">
    <subcellularLocation>
        <location evidence="1">Nucleus</location>
    </subcellularLocation>
</comment>
<evidence type="ECO:0000313" key="5">
    <source>
        <dbReference type="Ensembl" id="ENSTRUP00000008853.3"/>
    </source>
</evidence>
<dbReference type="Ensembl" id="ENSTRUT00000008904.3">
    <property type="protein sequence ID" value="ENSTRUP00000008853.3"/>
    <property type="gene ID" value="ENSTRUG00000024699.2"/>
</dbReference>
<dbReference type="InterPro" id="IPR023333">
    <property type="entry name" value="Proteasome_suB-type"/>
</dbReference>
<accession>H2S8X7</accession>